<dbReference type="InterPro" id="IPR050346">
    <property type="entry name" value="FMO-like"/>
</dbReference>
<evidence type="ECO:0000256" key="4">
    <source>
        <dbReference type="ARBA" id="ARBA00023002"/>
    </source>
</evidence>
<dbReference type="Proteomes" id="UP001213000">
    <property type="component" value="Unassembled WGS sequence"/>
</dbReference>
<comment type="similarity">
    <text evidence="1">Belongs to the FMO family.</text>
</comment>
<dbReference type="AlphaFoldDB" id="A0AAD5VDH3"/>
<dbReference type="SUPFAM" id="SSF51905">
    <property type="entry name" value="FAD/NAD(P)-binding domain"/>
    <property type="match status" value="1"/>
</dbReference>
<dbReference type="GO" id="GO:0050661">
    <property type="term" value="F:NADP binding"/>
    <property type="evidence" value="ECO:0007669"/>
    <property type="project" value="InterPro"/>
</dbReference>
<keyword evidence="4" id="KW-0560">Oxidoreductase</keyword>
<gene>
    <name evidence="5" type="ORF">NP233_g13102</name>
</gene>
<dbReference type="PRINTS" id="PR00419">
    <property type="entry name" value="ADXRDTASE"/>
</dbReference>
<evidence type="ECO:0000256" key="2">
    <source>
        <dbReference type="ARBA" id="ARBA00022630"/>
    </source>
</evidence>
<proteinExistence type="inferred from homology"/>
<evidence type="ECO:0000313" key="5">
    <source>
        <dbReference type="EMBL" id="KAJ3551316.1"/>
    </source>
</evidence>
<keyword evidence="2" id="KW-0285">Flavoprotein</keyword>
<evidence type="ECO:0000256" key="1">
    <source>
        <dbReference type="ARBA" id="ARBA00009183"/>
    </source>
</evidence>
<sequence>MSPLVFSDDYTEDEERALFTLSTPARDNSTFPSLSVTTGDVQWPVKRIAIIGAGVGGMTAYRELKRDGFDVHIFERDTLPGGTWHYTEEKPVNAPIPNAPIAIADFQPSLPPQGVQLPYSTECRDELACTQWRRAHRAPRAIWKSLFTNTAAPLQQIRGFSWPDGTEWAVPQAKVGRYLRSFASWNGINTNDNSEDISYNTRVELVEERVESTGKQVGWTLTTKRMDVAESGLTKVTWDRQDFDAIVVASGQYNSPNIPDIEGLQSWATFSPSNISHSRQYRHPEEYVGKSVLIVGAAASGSQISRDMSPHAASIYQSVRPERNAGDANQRPTVVDWVRQLPLNVSVVAEIKCFLPPNDTIHKSFIQLDSAIPILSYRITITKDLDEQAKHPKILYSP</sequence>
<dbReference type="GO" id="GO:0050660">
    <property type="term" value="F:flavin adenine dinucleotide binding"/>
    <property type="evidence" value="ECO:0007669"/>
    <property type="project" value="InterPro"/>
</dbReference>
<name>A0AAD5VDH3_9AGAR</name>
<dbReference type="Pfam" id="PF00743">
    <property type="entry name" value="FMO-like"/>
    <property type="match status" value="1"/>
</dbReference>
<dbReference type="InterPro" id="IPR036188">
    <property type="entry name" value="FAD/NAD-bd_sf"/>
</dbReference>
<keyword evidence="3" id="KW-0274">FAD</keyword>
<evidence type="ECO:0008006" key="7">
    <source>
        <dbReference type="Google" id="ProtNLM"/>
    </source>
</evidence>
<dbReference type="Pfam" id="PF13450">
    <property type="entry name" value="NAD_binding_8"/>
    <property type="match status" value="1"/>
</dbReference>
<dbReference type="GO" id="GO:0004499">
    <property type="term" value="F:N,N-dimethylaniline monooxygenase activity"/>
    <property type="evidence" value="ECO:0007669"/>
    <property type="project" value="InterPro"/>
</dbReference>
<keyword evidence="6" id="KW-1185">Reference proteome</keyword>
<comment type="caution">
    <text evidence="5">The sequence shown here is derived from an EMBL/GenBank/DDBJ whole genome shotgun (WGS) entry which is preliminary data.</text>
</comment>
<dbReference type="PANTHER" id="PTHR23023">
    <property type="entry name" value="DIMETHYLANILINE MONOOXYGENASE"/>
    <property type="match status" value="1"/>
</dbReference>
<organism evidence="5 6">
    <name type="scientific">Leucocoprinus birnbaumii</name>
    <dbReference type="NCBI Taxonomy" id="56174"/>
    <lineage>
        <taxon>Eukaryota</taxon>
        <taxon>Fungi</taxon>
        <taxon>Dikarya</taxon>
        <taxon>Basidiomycota</taxon>
        <taxon>Agaricomycotina</taxon>
        <taxon>Agaricomycetes</taxon>
        <taxon>Agaricomycetidae</taxon>
        <taxon>Agaricales</taxon>
        <taxon>Agaricineae</taxon>
        <taxon>Agaricaceae</taxon>
        <taxon>Leucocoprinus</taxon>
    </lineage>
</organism>
<dbReference type="Gene3D" id="3.50.50.60">
    <property type="entry name" value="FAD/NAD(P)-binding domain"/>
    <property type="match status" value="2"/>
</dbReference>
<accession>A0AAD5VDH3</accession>
<evidence type="ECO:0000256" key="3">
    <source>
        <dbReference type="ARBA" id="ARBA00022827"/>
    </source>
</evidence>
<evidence type="ECO:0000313" key="6">
    <source>
        <dbReference type="Proteomes" id="UP001213000"/>
    </source>
</evidence>
<dbReference type="EMBL" id="JANIEX010002226">
    <property type="protein sequence ID" value="KAJ3551316.1"/>
    <property type="molecule type" value="Genomic_DNA"/>
</dbReference>
<dbReference type="InterPro" id="IPR020946">
    <property type="entry name" value="Flavin_mOase-like"/>
</dbReference>
<protein>
    <recommendedName>
        <fullName evidence="7">FAD/NAD(P)-binding domain-containing protein</fullName>
    </recommendedName>
</protein>
<reference evidence="5" key="1">
    <citation type="submission" date="2022-07" db="EMBL/GenBank/DDBJ databases">
        <title>Genome Sequence of Leucocoprinus birnbaumii.</title>
        <authorList>
            <person name="Buettner E."/>
        </authorList>
    </citation>
    <scope>NUCLEOTIDE SEQUENCE</scope>
    <source>
        <strain evidence="5">VT141</strain>
    </source>
</reference>